<dbReference type="InterPro" id="IPR018060">
    <property type="entry name" value="HTH_AraC"/>
</dbReference>
<keyword evidence="7" id="KW-0804">Transcription</keyword>
<evidence type="ECO:0000256" key="2">
    <source>
        <dbReference type="ARBA" id="ARBA00022490"/>
    </source>
</evidence>
<comment type="caution">
    <text evidence="11">The sequence shown here is derived from an EMBL/GenBank/DDBJ whole genome shotgun (WGS) entry which is preliminary data.</text>
</comment>
<accession>A0AAW5E356</accession>
<evidence type="ECO:0000256" key="6">
    <source>
        <dbReference type="ARBA" id="ARBA00023125"/>
    </source>
</evidence>
<dbReference type="PANTHER" id="PTHR42713">
    <property type="entry name" value="HISTIDINE KINASE-RELATED"/>
    <property type="match status" value="1"/>
</dbReference>
<dbReference type="PROSITE" id="PS01124">
    <property type="entry name" value="HTH_ARAC_FAMILY_2"/>
    <property type="match status" value="1"/>
</dbReference>
<evidence type="ECO:0000256" key="5">
    <source>
        <dbReference type="ARBA" id="ARBA00023015"/>
    </source>
</evidence>
<dbReference type="SUPFAM" id="SSF46689">
    <property type="entry name" value="Homeodomain-like"/>
    <property type="match status" value="2"/>
</dbReference>
<feature type="domain" description="Response regulatory" evidence="10">
    <location>
        <begin position="3"/>
        <end position="120"/>
    </location>
</feature>
<comment type="subcellular location">
    <subcellularLocation>
        <location evidence="1">Cytoplasm</location>
    </subcellularLocation>
</comment>
<dbReference type="GO" id="GO:0005737">
    <property type="term" value="C:cytoplasm"/>
    <property type="evidence" value="ECO:0007669"/>
    <property type="project" value="UniProtKB-SubCell"/>
</dbReference>
<evidence type="ECO:0000256" key="3">
    <source>
        <dbReference type="ARBA" id="ARBA00022553"/>
    </source>
</evidence>
<dbReference type="PROSITE" id="PS50110">
    <property type="entry name" value="RESPONSE_REGULATORY"/>
    <property type="match status" value="1"/>
</dbReference>
<dbReference type="Pfam" id="PF17853">
    <property type="entry name" value="GGDEF_2"/>
    <property type="match status" value="1"/>
</dbReference>
<dbReference type="Pfam" id="PF00072">
    <property type="entry name" value="Response_reg"/>
    <property type="match status" value="1"/>
</dbReference>
<dbReference type="GO" id="GO:0043565">
    <property type="term" value="F:sequence-specific DNA binding"/>
    <property type="evidence" value="ECO:0007669"/>
    <property type="project" value="InterPro"/>
</dbReference>
<gene>
    <name evidence="11" type="ORF">MJG50_07755</name>
</gene>
<dbReference type="CDD" id="cd17536">
    <property type="entry name" value="REC_YesN-like"/>
    <property type="match status" value="1"/>
</dbReference>
<evidence type="ECO:0000256" key="4">
    <source>
        <dbReference type="ARBA" id="ARBA00023012"/>
    </source>
</evidence>
<dbReference type="InterPro" id="IPR001789">
    <property type="entry name" value="Sig_transdc_resp-reg_receiver"/>
</dbReference>
<dbReference type="InterPro" id="IPR011006">
    <property type="entry name" value="CheY-like_superfamily"/>
</dbReference>
<evidence type="ECO:0000256" key="8">
    <source>
        <dbReference type="PROSITE-ProRule" id="PRU00169"/>
    </source>
</evidence>
<dbReference type="PANTHER" id="PTHR42713:SF3">
    <property type="entry name" value="TRANSCRIPTIONAL REGULATORY PROTEIN HPTR"/>
    <property type="match status" value="1"/>
</dbReference>
<dbReference type="InterPro" id="IPR041522">
    <property type="entry name" value="CdaR_GGDEF"/>
</dbReference>
<proteinExistence type="predicted"/>
<dbReference type="GO" id="GO:0000160">
    <property type="term" value="P:phosphorelay signal transduction system"/>
    <property type="evidence" value="ECO:0007669"/>
    <property type="project" value="UniProtKB-KW"/>
</dbReference>
<dbReference type="EMBL" id="JAKTTI010000008">
    <property type="protein sequence ID" value="MCH1625219.1"/>
    <property type="molecule type" value="Genomic_DNA"/>
</dbReference>
<keyword evidence="4" id="KW-0902">Two-component regulatory system</keyword>
<dbReference type="GO" id="GO:0003700">
    <property type="term" value="F:DNA-binding transcription factor activity"/>
    <property type="evidence" value="ECO:0007669"/>
    <property type="project" value="InterPro"/>
</dbReference>
<dbReference type="Proteomes" id="UP001431131">
    <property type="component" value="Unassembled WGS sequence"/>
</dbReference>
<evidence type="ECO:0000259" key="9">
    <source>
        <dbReference type="PROSITE" id="PS01124"/>
    </source>
</evidence>
<feature type="domain" description="HTH araC/xylS-type" evidence="9">
    <location>
        <begin position="400"/>
        <end position="498"/>
    </location>
</feature>
<dbReference type="SMART" id="SM00342">
    <property type="entry name" value="HTH_ARAC"/>
    <property type="match status" value="1"/>
</dbReference>
<organism evidence="11 12">
    <name type="scientific">Fredinandcohnia quinoae</name>
    <dbReference type="NCBI Taxonomy" id="2918902"/>
    <lineage>
        <taxon>Bacteria</taxon>
        <taxon>Bacillati</taxon>
        <taxon>Bacillota</taxon>
        <taxon>Bacilli</taxon>
        <taxon>Bacillales</taxon>
        <taxon>Bacillaceae</taxon>
        <taxon>Fredinandcohnia</taxon>
    </lineage>
</organism>
<reference evidence="11" key="1">
    <citation type="submission" date="2022-02" db="EMBL/GenBank/DDBJ databases">
        <title>Fredinandcohnia quinoae sp. nov. isolated from Chenopodium quinoa seeds.</title>
        <authorList>
            <person name="Saati-Santamaria Z."/>
            <person name="Flores-Felix J.D."/>
            <person name="Igual J.M."/>
            <person name="Velazquez E."/>
            <person name="Garcia-Fraile P."/>
            <person name="Martinez-Molina E."/>
        </authorList>
    </citation>
    <scope>NUCLEOTIDE SEQUENCE</scope>
    <source>
        <strain evidence="11">SECRCQ15</strain>
    </source>
</reference>
<keyword evidence="6" id="KW-0238">DNA-binding</keyword>
<dbReference type="InterPro" id="IPR051552">
    <property type="entry name" value="HptR"/>
</dbReference>
<protein>
    <submittedName>
        <fullName evidence="11">Response regulator transcription factor</fullName>
    </submittedName>
</protein>
<dbReference type="SUPFAM" id="SSF52172">
    <property type="entry name" value="CheY-like"/>
    <property type="match status" value="1"/>
</dbReference>
<keyword evidence="3 8" id="KW-0597">Phosphoprotein</keyword>
<evidence type="ECO:0000256" key="7">
    <source>
        <dbReference type="ARBA" id="ARBA00023163"/>
    </source>
</evidence>
<sequence>MYNVFLVDDEPFIIEGMKALVPWEDYGLKVVGEASNGLEALEKLENCHIDILLTDIMMPKMDGLQLISRLREQNPSTKCIVLSGYQEFKYVKKGMELGIENYLLKPVNEQELFSTLMNSIEKLDKSTEDEEAYTILRDNTIWRSLNQDIDEKEWRERLDLYHLEFDCQNITVVLMQIANQAEVQQVSSIRKKIEKVFHSVCITNPDGELILILSFKDQDDLMKKLNEVDQLVATTISCKYHISVGSIVRSTIEMYKSYQHAKELSSYRLVHVDSGLITDELAAQFTDPFVSTSYLLDDLKRYIIGSDKEKAIKWIRGAFDQIDESKRKIAPTSIRGFAIDIITSLQKEVTLNTTDQTVDIVKQILEAHSMERLVAILIGFFNEILTKLEEKSQQRSPIIQSVVQYIQEHYHEELSLKTLSYRFHINSIYLGQLFQKETGLVFSEYINHLRLEKAKQLLRETHLKAGIIGKQVGYADSAYFYKQFKKVVGITPSAWRTMNISS</sequence>
<dbReference type="RefSeq" id="WP_240254301.1">
    <property type="nucleotide sequence ID" value="NZ_JAKTTI010000008.1"/>
</dbReference>
<keyword evidence="12" id="KW-1185">Reference proteome</keyword>
<feature type="modified residue" description="4-aspartylphosphate" evidence="8">
    <location>
        <position position="55"/>
    </location>
</feature>
<dbReference type="InterPro" id="IPR009057">
    <property type="entry name" value="Homeodomain-like_sf"/>
</dbReference>
<dbReference type="Pfam" id="PF12833">
    <property type="entry name" value="HTH_18"/>
    <property type="match status" value="1"/>
</dbReference>
<dbReference type="Gene3D" id="1.10.10.60">
    <property type="entry name" value="Homeodomain-like"/>
    <property type="match status" value="2"/>
</dbReference>
<dbReference type="SMART" id="SM00448">
    <property type="entry name" value="REC"/>
    <property type="match status" value="1"/>
</dbReference>
<keyword evidence="5" id="KW-0805">Transcription regulation</keyword>
<name>A0AAW5E356_9BACI</name>
<evidence type="ECO:0000313" key="11">
    <source>
        <dbReference type="EMBL" id="MCH1625219.1"/>
    </source>
</evidence>
<evidence type="ECO:0000256" key="1">
    <source>
        <dbReference type="ARBA" id="ARBA00004496"/>
    </source>
</evidence>
<dbReference type="Gene3D" id="3.40.50.2300">
    <property type="match status" value="1"/>
</dbReference>
<evidence type="ECO:0000313" key="12">
    <source>
        <dbReference type="Proteomes" id="UP001431131"/>
    </source>
</evidence>
<evidence type="ECO:0000259" key="10">
    <source>
        <dbReference type="PROSITE" id="PS50110"/>
    </source>
</evidence>
<dbReference type="AlphaFoldDB" id="A0AAW5E356"/>
<keyword evidence="2" id="KW-0963">Cytoplasm</keyword>